<keyword evidence="2" id="KW-1185">Reference proteome</keyword>
<protein>
    <submittedName>
        <fullName evidence="1">YpjP family protein</fullName>
    </submittedName>
</protein>
<dbReference type="Proteomes" id="UP000640930">
    <property type="component" value="Unassembled WGS sequence"/>
</dbReference>
<organism evidence="1 2">
    <name type="scientific">Ureibacillus galli</name>
    <dbReference type="NCBI Taxonomy" id="2762222"/>
    <lineage>
        <taxon>Bacteria</taxon>
        <taxon>Bacillati</taxon>
        <taxon>Bacillota</taxon>
        <taxon>Bacilli</taxon>
        <taxon>Bacillales</taxon>
        <taxon>Caryophanaceae</taxon>
        <taxon>Ureibacillus</taxon>
    </lineage>
</organism>
<evidence type="ECO:0000313" key="2">
    <source>
        <dbReference type="Proteomes" id="UP000640930"/>
    </source>
</evidence>
<dbReference type="EMBL" id="JACSQA010000001">
    <property type="protein sequence ID" value="MBD8025131.1"/>
    <property type="molecule type" value="Genomic_DNA"/>
</dbReference>
<sequence length="202" mass="23121">MKKWLQKTLVITVALLTFGLITPNHEIWDALDNGQANNGSANSNIQSNTTNEQVTTVVEDNYAIDQSEEEQNLDSILFAAKEQSYIKFGPRIAPVIGKEFEENIFPKLEEVIAMTLSSLDDESIKYLTITDRPSGQYGEKIFHISDGTNGKDLIRFHVRTEKRPQEGYYYNFHYHTSEDKFVVHHSLGDIFYSKNTPPKWLS</sequence>
<accession>A0ABR8X8J2</accession>
<comment type="caution">
    <text evidence="1">The sequence shown here is derived from an EMBL/GenBank/DDBJ whole genome shotgun (WGS) entry which is preliminary data.</text>
</comment>
<proteinExistence type="predicted"/>
<dbReference type="InterPro" id="IPR025616">
    <property type="entry name" value="YpjP"/>
</dbReference>
<gene>
    <name evidence="1" type="ORF">H9636_00540</name>
</gene>
<dbReference type="RefSeq" id="WP_191705707.1">
    <property type="nucleotide sequence ID" value="NZ_JACSQA010000001.1"/>
</dbReference>
<name>A0ABR8X8J2_9BACL</name>
<reference evidence="1 2" key="1">
    <citation type="submission" date="2020-08" db="EMBL/GenBank/DDBJ databases">
        <title>A Genomic Blueprint of the Chicken Gut Microbiome.</title>
        <authorList>
            <person name="Gilroy R."/>
            <person name="Ravi A."/>
            <person name="Getino M."/>
            <person name="Pursley I."/>
            <person name="Horton D.L."/>
            <person name="Alikhan N.-F."/>
            <person name="Baker D."/>
            <person name="Gharbi K."/>
            <person name="Hall N."/>
            <person name="Watson M."/>
            <person name="Adriaenssens E.M."/>
            <person name="Foster-Nyarko E."/>
            <person name="Jarju S."/>
            <person name="Secka A."/>
            <person name="Antonio M."/>
            <person name="Oren A."/>
            <person name="Chaudhuri R."/>
            <person name="La Ragione R.M."/>
            <person name="Hildebrand F."/>
            <person name="Pallen M.J."/>
        </authorList>
    </citation>
    <scope>NUCLEOTIDE SEQUENCE [LARGE SCALE GENOMIC DNA]</scope>
    <source>
        <strain evidence="1 2">Re31</strain>
    </source>
</reference>
<dbReference type="Pfam" id="PF14005">
    <property type="entry name" value="YpjP"/>
    <property type="match status" value="1"/>
</dbReference>
<evidence type="ECO:0000313" key="1">
    <source>
        <dbReference type="EMBL" id="MBD8025131.1"/>
    </source>
</evidence>